<keyword evidence="5 9" id="KW-0812">Transmembrane</keyword>
<dbReference type="Gene3D" id="2.170.130.10">
    <property type="entry name" value="TonB-dependent receptor, plug domain"/>
    <property type="match status" value="1"/>
</dbReference>
<sequence length="744" mass="84380">MILVFNRKPPSDTFNYLGSQHHTYQSGKDFLMAFTPTSASRADYSYNKKFSLSTLTLAISITGFSANIHATQDVMHVTSPPLNNEKLAVAEQIEIIDATAPEHQTASSALSLLKGQSGVFVTGMGSTYGEGVQMRGYDSRGVKVTIDNITQDFNSGLFDATFIDPSLVSKVYVHKGASSVQHGSGALAGVVSLKTLNAADVLASGKNLGGRVFSGINRNDHSYYAGATLLGRTDTFDSLFSYSQRKKFFTASPDSVNFDNHEKIHNWMLKTSWLANPAYQVGLQLREYRNDGTSLKQPTTIDTKKVMYANTPHQRQSHQRDVLINQRFTPQNKFNWQAEWDLYYTDLYLSQLDLVKAIKKPNEYGEESRNQYTYGTKFSNSFTVPVSSWAYNYMQSGFEHYQQKQTPNQYAISYPPTELSNTSGWLISDLTLQHLPITLSAGTRFTQYQVNREGFDKSQHTNWSSRFAVNATPTSWLSLHSSYAEGFRAPRMAELYNDSQHFKIPIYGISVFRPSPDLKPETNQTIEAGFKLSFDDFVVANDFIQIGSTYFTTKADNYIATHAVYKKAVGRDFMWTWLPKEVYYINVPSATITGFDSFIKYQSQWFELSLNHNVTVAKEDVENYSLSSIRPETLTTHFKTPIASTGVNIGWIGEFSAKTQFTGDSTYKLKDHKFDENLDRHRREIIQYAGYGVHDFYVNYHADQFVKGLNTTLTMKNAFDRQYVSSLGVPQEGRNFYWHVNYNW</sequence>
<evidence type="ECO:0000256" key="10">
    <source>
        <dbReference type="RuleBase" id="RU003357"/>
    </source>
</evidence>
<keyword evidence="13" id="KW-0675">Receptor</keyword>
<keyword evidence="7 9" id="KW-0472">Membrane</keyword>
<dbReference type="Pfam" id="PF07715">
    <property type="entry name" value="Plug"/>
    <property type="match status" value="1"/>
</dbReference>
<dbReference type="Pfam" id="PF00593">
    <property type="entry name" value="TonB_dep_Rec_b-barrel"/>
    <property type="match status" value="1"/>
</dbReference>
<evidence type="ECO:0000313" key="13">
    <source>
        <dbReference type="EMBL" id="EFB73922.1"/>
    </source>
</evidence>
<dbReference type="GO" id="GO:0009279">
    <property type="term" value="C:cell outer membrane"/>
    <property type="evidence" value="ECO:0007669"/>
    <property type="project" value="UniProtKB-SubCell"/>
</dbReference>
<dbReference type="AlphaFoldDB" id="D1NY74"/>
<comment type="caution">
    <text evidence="13">The sequence shown here is derived from an EMBL/GenBank/DDBJ whole genome shotgun (WGS) entry which is preliminary data.</text>
</comment>
<evidence type="ECO:0000256" key="8">
    <source>
        <dbReference type="ARBA" id="ARBA00023237"/>
    </source>
</evidence>
<dbReference type="NCBIfam" id="TIGR01785">
    <property type="entry name" value="TonB-hemin"/>
    <property type="match status" value="1"/>
</dbReference>
<dbReference type="EMBL" id="ABXV02000011">
    <property type="protein sequence ID" value="EFB73922.1"/>
    <property type="molecule type" value="Genomic_DNA"/>
</dbReference>
<keyword evidence="3 9" id="KW-0813">Transport</keyword>
<evidence type="ECO:0000259" key="12">
    <source>
        <dbReference type="Pfam" id="PF07715"/>
    </source>
</evidence>
<dbReference type="CDD" id="cd01347">
    <property type="entry name" value="ligand_gated_channel"/>
    <property type="match status" value="1"/>
</dbReference>
<dbReference type="Gene3D" id="2.40.170.20">
    <property type="entry name" value="TonB-dependent receptor, beta-barrel domain"/>
    <property type="match status" value="1"/>
</dbReference>
<accession>D1NY74</accession>
<name>D1NY74_9GAMM</name>
<dbReference type="GO" id="GO:0044718">
    <property type="term" value="P:siderophore transmembrane transport"/>
    <property type="evidence" value="ECO:0007669"/>
    <property type="project" value="TreeGrafter"/>
</dbReference>
<keyword evidence="8 9" id="KW-0998">Cell outer membrane</keyword>
<keyword evidence="4 9" id="KW-1134">Transmembrane beta strand</keyword>
<evidence type="ECO:0000313" key="14">
    <source>
        <dbReference type="Proteomes" id="UP000005512"/>
    </source>
</evidence>
<comment type="similarity">
    <text evidence="2 9 10">Belongs to the TonB-dependent receptor family.</text>
</comment>
<dbReference type="GO" id="GO:0015344">
    <property type="term" value="F:siderophore uptake transmembrane transporter activity"/>
    <property type="evidence" value="ECO:0007669"/>
    <property type="project" value="TreeGrafter"/>
</dbReference>
<dbReference type="PROSITE" id="PS52016">
    <property type="entry name" value="TONB_DEPENDENT_REC_3"/>
    <property type="match status" value="1"/>
</dbReference>
<evidence type="ECO:0000256" key="2">
    <source>
        <dbReference type="ARBA" id="ARBA00009810"/>
    </source>
</evidence>
<dbReference type="SUPFAM" id="SSF56935">
    <property type="entry name" value="Porins"/>
    <property type="match status" value="1"/>
</dbReference>
<evidence type="ECO:0000256" key="3">
    <source>
        <dbReference type="ARBA" id="ARBA00022448"/>
    </source>
</evidence>
<reference evidence="13" key="1">
    <citation type="submission" date="2009-12" db="EMBL/GenBank/DDBJ databases">
        <authorList>
            <person name="Weinstock G."/>
            <person name="Sodergren E."/>
            <person name="Clifton S."/>
            <person name="Fulton L."/>
            <person name="Fulton B."/>
            <person name="Courtney L."/>
            <person name="Fronick C."/>
            <person name="Harrison M."/>
            <person name="Strong C."/>
            <person name="Farmer C."/>
            <person name="Delahaunty K."/>
            <person name="Markovic C."/>
            <person name="Hall O."/>
            <person name="Minx P."/>
            <person name="Tomlinson C."/>
            <person name="Mitreva M."/>
            <person name="Nelson J."/>
            <person name="Hou S."/>
            <person name="Wollam A."/>
            <person name="Pepin K.H."/>
            <person name="Johnson M."/>
            <person name="Bhonagiri V."/>
            <person name="Nash W.E."/>
            <person name="Warren W."/>
            <person name="Chinwalla A."/>
            <person name="Mardis E.R."/>
            <person name="Wilson R.K."/>
        </authorList>
    </citation>
    <scope>NUCLEOTIDE SEQUENCE [LARGE SCALE GENOMIC DNA]</scope>
    <source>
        <strain evidence="13">DSM 4541</strain>
    </source>
</reference>
<feature type="domain" description="TonB-dependent receptor plug" evidence="12">
    <location>
        <begin position="88"/>
        <end position="190"/>
    </location>
</feature>
<evidence type="ECO:0000256" key="1">
    <source>
        <dbReference type="ARBA" id="ARBA00004571"/>
    </source>
</evidence>
<keyword evidence="6 10" id="KW-0798">TonB box</keyword>
<feature type="domain" description="TonB-dependent receptor-like beta-barrel" evidence="11">
    <location>
        <begin position="289"/>
        <end position="717"/>
    </location>
</feature>
<dbReference type="GO" id="GO:0015232">
    <property type="term" value="F:heme transmembrane transporter activity"/>
    <property type="evidence" value="ECO:0007669"/>
    <property type="project" value="InterPro"/>
</dbReference>
<organism evidence="13 14">
    <name type="scientific">Providencia rustigianii DSM 4541</name>
    <dbReference type="NCBI Taxonomy" id="500637"/>
    <lineage>
        <taxon>Bacteria</taxon>
        <taxon>Pseudomonadati</taxon>
        <taxon>Pseudomonadota</taxon>
        <taxon>Gammaproteobacteria</taxon>
        <taxon>Enterobacterales</taxon>
        <taxon>Morganellaceae</taxon>
        <taxon>Providencia</taxon>
    </lineage>
</organism>
<dbReference type="InterPro" id="IPR000531">
    <property type="entry name" value="Beta-barrel_TonB"/>
</dbReference>
<evidence type="ECO:0000256" key="7">
    <source>
        <dbReference type="ARBA" id="ARBA00023136"/>
    </source>
</evidence>
<proteinExistence type="inferred from homology"/>
<dbReference type="InterPro" id="IPR039426">
    <property type="entry name" value="TonB-dep_rcpt-like"/>
</dbReference>
<comment type="subcellular location">
    <subcellularLocation>
        <location evidence="1 9">Cell outer membrane</location>
        <topology evidence="1 9">Multi-pass membrane protein</topology>
    </subcellularLocation>
</comment>
<gene>
    <name evidence="13" type="ORF">PROVRUST_05200</name>
</gene>
<dbReference type="InterPro" id="IPR012910">
    <property type="entry name" value="Plug_dom"/>
</dbReference>
<dbReference type="InterPro" id="IPR011276">
    <property type="entry name" value="TonB_haem/Hb_rcpt"/>
</dbReference>
<evidence type="ECO:0000256" key="9">
    <source>
        <dbReference type="PROSITE-ProRule" id="PRU01360"/>
    </source>
</evidence>
<keyword evidence="14" id="KW-1185">Reference proteome</keyword>
<dbReference type="HOGENOM" id="CLU_008287_19_3_6"/>
<dbReference type="InterPro" id="IPR036942">
    <property type="entry name" value="Beta-barrel_TonB_sf"/>
</dbReference>
<dbReference type="STRING" id="500637.PROVRUST_05200"/>
<evidence type="ECO:0000256" key="4">
    <source>
        <dbReference type="ARBA" id="ARBA00022452"/>
    </source>
</evidence>
<evidence type="ECO:0000256" key="6">
    <source>
        <dbReference type="ARBA" id="ARBA00023077"/>
    </source>
</evidence>
<dbReference type="PANTHER" id="PTHR30069:SF41">
    <property type="entry name" value="HEME_HEMOPEXIN UTILIZATION PROTEIN C"/>
    <property type="match status" value="1"/>
</dbReference>
<dbReference type="InterPro" id="IPR037066">
    <property type="entry name" value="Plug_dom_sf"/>
</dbReference>
<evidence type="ECO:0000259" key="11">
    <source>
        <dbReference type="Pfam" id="PF00593"/>
    </source>
</evidence>
<protein>
    <submittedName>
        <fullName evidence="13">TonB-dependent heme/hemoglobin receptor family protein</fullName>
    </submittedName>
</protein>
<dbReference type="eggNOG" id="COG4206">
    <property type="taxonomic scope" value="Bacteria"/>
</dbReference>
<evidence type="ECO:0000256" key="5">
    <source>
        <dbReference type="ARBA" id="ARBA00022692"/>
    </source>
</evidence>
<dbReference type="Proteomes" id="UP000005512">
    <property type="component" value="Unassembled WGS sequence"/>
</dbReference>
<dbReference type="PANTHER" id="PTHR30069">
    <property type="entry name" value="TONB-DEPENDENT OUTER MEMBRANE RECEPTOR"/>
    <property type="match status" value="1"/>
</dbReference>